<dbReference type="PANTHER" id="PTHR44196:SF1">
    <property type="entry name" value="DEHYDROGENASE_REDUCTASE SDR FAMILY MEMBER 7B"/>
    <property type="match status" value="1"/>
</dbReference>
<keyword evidence="5" id="KW-1185">Reference proteome</keyword>
<evidence type="ECO:0000256" key="2">
    <source>
        <dbReference type="ARBA" id="ARBA00023002"/>
    </source>
</evidence>
<comment type="caution">
    <text evidence="4">The sequence shown here is derived from an EMBL/GenBank/DDBJ whole genome shotgun (WGS) entry which is preliminary data.</text>
</comment>
<evidence type="ECO:0000313" key="4">
    <source>
        <dbReference type="EMBL" id="MDR6532171.1"/>
    </source>
</evidence>
<evidence type="ECO:0000256" key="1">
    <source>
        <dbReference type="ARBA" id="ARBA00006484"/>
    </source>
</evidence>
<organism evidence="4 5">
    <name type="scientific">Caulobacter rhizosphaerae</name>
    <dbReference type="NCBI Taxonomy" id="2010972"/>
    <lineage>
        <taxon>Bacteria</taxon>
        <taxon>Pseudomonadati</taxon>
        <taxon>Pseudomonadota</taxon>
        <taxon>Alphaproteobacteria</taxon>
        <taxon>Caulobacterales</taxon>
        <taxon>Caulobacteraceae</taxon>
        <taxon>Caulobacter</taxon>
    </lineage>
</organism>
<comment type="similarity">
    <text evidence="1 3">Belongs to the short-chain dehydrogenases/reductases (SDR) family.</text>
</comment>
<dbReference type="Proteomes" id="UP001262754">
    <property type="component" value="Unassembled WGS sequence"/>
</dbReference>
<dbReference type="InterPro" id="IPR002347">
    <property type="entry name" value="SDR_fam"/>
</dbReference>
<protein>
    <submittedName>
        <fullName evidence="4">NADP-dependent 3-hydroxy acid dehydrogenase YdfG</fullName>
    </submittedName>
</protein>
<gene>
    <name evidence="4" type="ORF">J2800_002927</name>
</gene>
<proteinExistence type="inferred from homology"/>
<name>A0ABU1N2M3_9CAUL</name>
<dbReference type="Gene3D" id="3.40.50.720">
    <property type="entry name" value="NAD(P)-binding Rossmann-like Domain"/>
    <property type="match status" value="1"/>
</dbReference>
<dbReference type="PROSITE" id="PS00061">
    <property type="entry name" value="ADH_SHORT"/>
    <property type="match status" value="1"/>
</dbReference>
<dbReference type="Pfam" id="PF00106">
    <property type="entry name" value="adh_short"/>
    <property type="match status" value="1"/>
</dbReference>
<dbReference type="InterPro" id="IPR020904">
    <property type="entry name" value="Sc_DH/Rdtase_CS"/>
</dbReference>
<keyword evidence="2" id="KW-0560">Oxidoreductase</keyword>
<accession>A0ABU1N2M3</accession>
<reference evidence="4 5" key="1">
    <citation type="submission" date="2023-07" db="EMBL/GenBank/DDBJ databases">
        <title>Sorghum-associated microbial communities from plants grown in Nebraska, USA.</title>
        <authorList>
            <person name="Schachtman D."/>
        </authorList>
    </citation>
    <scope>NUCLEOTIDE SEQUENCE [LARGE SCALE GENOMIC DNA]</scope>
    <source>
        <strain evidence="4 5">DS2154</strain>
    </source>
</reference>
<dbReference type="PANTHER" id="PTHR44196">
    <property type="entry name" value="DEHYDROGENASE/REDUCTASE SDR FAMILY MEMBER 7B"/>
    <property type="match status" value="1"/>
</dbReference>
<dbReference type="PRINTS" id="PR00081">
    <property type="entry name" value="GDHRDH"/>
</dbReference>
<dbReference type="SUPFAM" id="SSF51735">
    <property type="entry name" value="NAD(P)-binding Rossmann-fold domains"/>
    <property type="match status" value="1"/>
</dbReference>
<sequence>MALAARREDRLRDLAGRIEALGGEALVIVADFTKEAQAQRAVRETEETFGRVDILINNAGVMYLEPVATADLARWRSMLELNLLGLIAATQAALPGMTARKDGHIVNIASTAAHVPNPMAAAYSATKFGVAGFSESLRKEVHKDNIRVTVISPGMAATELRDHIAVAAVQSAVNTSAEAMRQLTAEDVADAILYAVSRPPHVMINEILMRSTDQER</sequence>
<dbReference type="RefSeq" id="WP_310032580.1">
    <property type="nucleotide sequence ID" value="NZ_JAVDRL010000008.1"/>
</dbReference>
<dbReference type="PRINTS" id="PR00080">
    <property type="entry name" value="SDRFAMILY"/>
</dbReference>
<evidence type="ECO:0000256" key="3">
    <source>
        <dbReference type="RuleBase" id="RU000363"/>
    </source>
</evidence>
<evidence type="ECO:0000313" key="5">
    <source>
        <dbReference type="Proteomes" id="UP001262754"/>
    </source>
</evidence>
<dbReference type="EMBL" id="JAVDRL010000008">
    <property type="protein sequence ID" value="MDR6532171.1"/>
    <property type="molecule type" value="Genomic_DNA"/>
</dbReference>
<dbReference type="InterPro" id="IPR036291">
    <property type="entry name" value="NAD(P)-bd_dom_sf"/>
</dbReference>